<dbReference type="Proteomes" id="UP001152646">
    <property type="component" value="Unassembled WGS sequence"/>
</dbReference>
<dbReference type="CDD" id="cd05120">
    <property type="entry name" value="APH_ChoK_like"/>
    <property type="match status" value="1"/>
</dbReference>
<protein>
    <recommendedName>
        <fullName evidence="1">Aminoglycoside phosphotransferase domain-containing protein</fullName>
    </recommendedName>
</protein>
<dbReference type="InterPro" id="IPR011009">
    <property type="entry name" value="Kinase-like_dom_sf"/>
</dbReference>
<dbReference type="SUPFAM" id="SSF56112">
    <property type="entry name" value="Protein kinase-like (PK-like)"/>
    <property type="match status" value="1"/>
</dbReference>
<reference evidence="2" key="1">
    <citation type="submission" date="2021-07" db="EMBL/GenBank/DDBJ databases">
        <authorList>
            <person name="Branca A.L. A."/>
        </authorList>
    </citation>
    <scope>NUCLEOTIDE SEQUENCE</scope>
</reference>
<evidence type="ECO:0000313" key="3">
    <source>
        <dbReference type="Proteomes" id="UP001152646"/>
    </source>
</evidence>
<dbReference type="AlphaFoldDB" id="A0A9W4IJT7"/>
<dbReference type="EMBL" id="CAJVPA010000088">
    <property type="protein sequence ID" value="CAG8311788.1"/>
    <property type="molecule type" value="Genomic_DNA"/>
</dbReference>
<feature type="domain" description="Aminoglycoside phosphotransferase" evidence="1">
    <location>
        <begin position="32"/>
        <end position="236"/>
    </location>
</feature>
<proteinExistence type="predicted"/>
<dbReference type="OrthoDB" id="8300194at2759"/>
<dbReference type="InterPro" id="IPR051678">
    <property type="entry name" value="AGP_Transferase"/>
</dbReference>
<gene>
    <name evidence="2" type="ORF">PSALAMII_LOCUS2165</name>
</gene>
<sequence>MVMSEAERTMLDSFKPSQLLPAPEGTVLSESWDRKVVRISEDRVVKLGFSLNPSEAANLRFVKANTTIPVPMPYDFIWHNDKLISIEMDYMPGEPLDKVWDSMDSTQRLSIANQLQGYISQLRALKGDYIGAAERGKAIYGCRISTKCGPFDSEKAYNEWRLADVYDDVRKTVKPAISFALPNDHESVFTHNDISPRNIHVDESGNITAIVDWEASGFYPEYQEYVRSLDQLDDPDGWHDYHSIIFKDKYERDYIFSSFVKDWTRHE</sequence>
<dbReference type="PANTHER" id="PTHR21310">
    <property type="entry name" value="AMINOGLYCOSIDE PHOSPHOTRANSFERASE-RELATED-RELATED"/>
    <property type="match status" value="1"/>
</dbReference>
<dbReference type="Gene3D" id="3.90.1200.10">
    <property type="match status" value="1"/>
</dbReference>
<comment type="caution">
    <text evidence="2">The sequence shown here is derived from an EMBL/GenBank/DDBJ whole genome shotgun (WGS) entry which is preliminary data.</text>
</comment>
<organism evidence="2 3">
    <name type="scientific">Penicillium salamii</name>
    <dbReference type="NCBI Taxonomy" id="1612424"/>
    <lineage>
        <taxon>Eukaryota</taxon>
        <taxon>Fungi</taxon>
        <taxon>Dikarya</taxon>
        <taxon>Ascomycota</taxon>
        <taxon>Pezizomycotina</taxon>
        <taxon>Eurotiomycetes</taxon>
        <taxon>Eurotiomycetidae</taxon>
        <taxon>Eurotiales</taxon>
        <taxon>Aspergillaceae</taxon>
        <taxon>Penicillium</taxon>
    </lineage>
</organism>
<name>A0A9W4IJT7_9EURO</name>
<evidence type="ECO:0000313" key="2">
    <source>
        <dbReference type="EMBL" id="CAG8311788.1"/>
    </source>
</evidence>
<evidence type="ECO:0000259" key="1">
    <source>
        <dbReference type="Pfam" id="PF01636"/>
    </source>
</evidence>
<dbReference type="Pfam" id="PF01636">
    <property type="entry name" value="APH"/>
    <property type="match status" value="1"/>
</dbReference>
<accession>A0A9W4IJT7</accession>
<dbReference type="InterPro" id="IPR002575">
    <property type="entry name" value="Aminoglycoside_PTrfase"/>
</dbReference>
<dbReference type="PANTHER" id="PTHR21310:SF58">
    <property type="entry name" value="AMINOGLYCOSIDE PHOSPHOTRANSFERASE DOMAIN-CONTAINING PROTEIN"/>
    <property type="match status" value="1"/>
</dbReference>